<proteinExistence type="inferred from homology"/>
<dbReference type="GO" id="GO:0042597">
    <property type="term" value="C:periplasmic space"/>
    <property type="evidence" value="ECO:0007669"/>
    <property type="project" value="UniProtKB-SubCell"/>
</dbReference>
<evidence type="ECO:0000313" key="7">
    <source>
        <dbReference type="Proteomes" id="UP000318578"/>
    </source>
</evidence>
<evidence type="ECO:0000256" key="1">
    <source>
        <dbReference type="ARBA" id="ARBA00004418"/>
    </source>
</evidence>
<accession>A0A558A637</accession>
<feature type="chain" id="PRO_5039719017" evidence="4">
    <location>
        <begin position="27"/>
        <end position="326"/>
    </location>
</feature>
<comment type="similarity">
    <text evidence="2">Belongs to the bacterial solute-binding protein SsuA/TauA family.</text>
</comment>
<reference evidence="6 7" key="1">
    <citation type="submission" date="2019-07" db="EMBL/GenBank/DDBJ databases">
        <title>New species of Amycolatopsis and Streptomyces.</title>
        <authorList>
            <person name="Duangmal K."/>
            <person name="Teo W.F.A."/>
            <person name="Lipun K."/>
        </authorList>
    </citation>
    <scope>NUCLEOTIDE SEQUENCE [LARGE SCALE GENOMIC DNA]</scope>
    <source>
        <strain evidence="6 7">JCM 30562</strain>
    </source>
</reference>
<dbReference type="GO" id="GO:0042918">
    <property type="term" value="P:alkanesulfonate transmembrane transport"/>
    <property type="evidence" value="ECO:0007669"/>
    <property type="project" value="TreeGrafter"/>
</dbReference>
<dbReference type="Gene3D" id="3.40.190.10">
    <property type="entry name" value="Periplasmic binding protein-like II"/>
    <property type="match status" value="2"/>
</dbReference>
<organism evidence="6 7">
    <name type="scientific">Amycolatopsis acidiphila</name>
    <dbReference type="NCBI Taxonomy" id="715473"/>
    <lineage>
        <taxon>Bacteria</taxon>
        <taxon>Bacillati</taxon>
        <taxon>Actinomycetota</taxon>
        <taxon>Actinomycetes</taxon>
        <taxon>Pseudonocardiales</taxon>
        <taxon>Pseudonocardiaceae</taxon>
        <taxon>Amycolatopsis</taxon>
    </lineage>
</organism>
<dbReference type="RefSeq" id="WP_144641938.1">
    <property type="nucleotide sequence ID" value="NZ_BNAX01000002.1"/>
</dbReference>
<evidence type="ECO:0000313" key="6">
    <source>
        <dbReference type="EMBL" id="TVT19731.1"/>
    </source>
</evidence>
<evidence type="ECO:0000256" key="2">
    <source>
        <dbReference type="ARBA" id="ARBA00010742"/>
    </source>
</evidence>
<comment type="subcellular location">
    <subcellularLocation>
        <location evidence="1">Periplasm</location>
    </subcellularLocation>
</comment>
<dbReference type="Pfam" id="PF09084">
    <property type="entry name" value="NMT1"/>
    <property type="match status" value="1"/>
</dbReference>
<feature type="domain" description="SsuA/THI5-like" evidence="5">
    <location>
        <begin position="54"/>
        <end position="253"/>
    </location>
</feature>
<dbReference type="PANTHER" id="PTHR30024">
    <property type="entry name" value="ALIPHATIC SULFONATES-BINDING PROTEIN-RELATED"/>
    <property type="match status" value="1"/>
</dbReference>
<dbReference type="PROSITE" id="PS51257">
    <property type="entry name" value="PROKAR_LIPOPROTEIN"/>
    <property type="match status" value="1"/>
</dbReference>
<sequence>MNLKKTAATALAAGLALALTACGGGAGGKVAADSSGLLPVKIGYTAPGAGYSDLYVAADQGIFAKHGLKVELVRLNDSSQLVAGLASNSVQIGVGVAQDTAAAIMKGADLRYVAMSEPHYNLEMWASPENKSVKDLKGKKVAITSPGSQSDFGLTDLLEANGMKRSDVTAVFVKSVTAEVSALESGAVSAILTQPPNGTESREKGAVRLADLSNLDFPLGSYTVQTKYLQNNREVLQKFYAAEAESLQYLRGHETETETAIKKYTGVNSDDLAKYAYDFFLKVWAQTPVVDGRLIKQAFDEAAQNAKSTPPADVSKYIDNTLAGAS</sequence>
<dbReference type="EMBL" id="VJZA01000043">
    <property type="protein sequence ID" value="TVT19731.1"/>
    <property type="molecule type" value="Genomic_DNA"/>
</dbReference>
<gene>
    <name evidence="6" type="ORF">FNH06_22920</name>
</gene>
<evidence type="ECO:0000256" key="3">
    <source>
        <dbReference type="ARBA" id="ARBA00022729"/>
    </source>
</evidence>
<dbReference type="Proteomes" id="UP000318578">
    <property type="component" value="Unassembled WGS sequence"/>
</dbReference>
<name>A0A558A637_9PSEU</name>
<dbReference type="SUPFAM" id="SSF53850">
    <property type="entry name" value="Periplasmic binding protein-like II"/>
    <property type="match status" value="1"/>
</dbReference>
<dbReference type="AlphaFoldDB" id="A0A558A637"/>
<keyword evidence="7" id="KW-1185">Reference proteome</keyword>
<evidence type="ECO:0000259" key="5">
    <source>
        <dbReference type="Pfam" id="PF09084"/>
    </source>
</evidence>
<protein>
    <submittedName>
        <fullName evidence="6">ABC transporter substrate-binding protein</fullName>
    </submittedName>
</protein>
<dbReference type="PANTHER" id="PTHR30024:SF47">
    <property type="entry name" value="TAURINE-BINDING PERIPLASMIC PROTEIN"/>
    <property type="match status" value="1"/>
</dbReference>
<dbReference type="OrthoDB" id="5348911at2"/>
<keyword evidence="3 4" id="KW-0732">Signal</keyword>
<comment type="caution">
    <text evidence="6">The sequence shown here is derived from an EMBL/GenBank/DDBJ whole genome shotgun (WGS) entry which is preliminary data.</text>
</comment>
<feature type="signal peptide" evidence="4">
    <location>
        <begin position="1"/>
        <end position="26"/>
    </location>
</feature>
<evidence type="ECO:0000256" key="4">
    <source>
        <dbReference type="SAM" id="SignalP"/>
    </source>
</evidence>
<dbReference type="InterPro" id="IPR015168">
    <property type="entry name" value="SsuA/THI5"/>
</dbReference>